<sequence length="683" mass="76603">MFRIFSAILLGLIASPAFSDQTSVETIVLSAEHEEYDISNFVSFYVDKGKNLTIEDILRLNSENRFEKLGVTNFGITDFAYWARISVRNANTKGGNWYLEVNHPVLDHVDFYYPSSKGYSVKRFGDALPFQTREINHRDFIIEIPFDPATDKETVFFLRVESESTVSLPMEIVSEKAFSNTNSTEQFVFGLYYGLIFVMALYNLFIFFTVKDLSYLYYVLYITVFGLLQMSLNGIAFQYIWPNSIWLASYAPTFLIPLVAALAILFSRHFLMLSVYLPKMNRALLASSLFGLALTAVSIFVKISSILWLLAIYDMHIVPTLLGCAAYVLKKGYKPAIYYLVGWLTILLGALLYGLKSFAIVPDIFITGYGWQVGAGMETVLFSFALASRIKMIEKEKEEAQAKTLQIQKTLNDSLEMMVNERTKTIEEQKLEIQSKAKLIEKDLAIAGKIQFSLLPSSLPKTPNVKIAYRCIPMLQVGGDFVDLISDRTGRALGVFICDVTGHGTGAAMVAAMVKMALADWSDYLSDPGHMLSKMRAQLVGKLNGNFVTATMVTVFPESGRILVANAGHPETILIRKASGEHEMFRPAGVAINELLSTPYYQTLKAELSKGDKLILHTDGLIEARSKEGDFFGSDRFLSLLKNHSDSDPERFCNAVIRNIQDFTQEERSSHDDMALIVIEYSG</sequence>
<dbReference type="Gene3D" id="3.60.40.10">
    <property type="entry name" value="PPM-type phosphatase domain"/>
    <property type="match status" value="1"/>
</dbReference>
<feature type="chain" id="PRO_5046083443" evidence="3">
    <location>
        <begin position="20"/>
        <end position="683"/>
    </location>
</feature>
<protein>
    <submittedName>
        <fullName evidence="5">7TM diverse intracellular signaling domain-containing protein</fullName>
    </submittedName>
</protein>
<feature type="transmembrane region" description="Helical" evidence="2">
    <location>
        <begin position="307"/>
        <end position="329"/>
    </location>
</feature>
<keyword evidence="2" id="KW-1133">Transmembrane helix</keyword>
<feature type="domain" description="PPM-type phosphatase" evidence="4">
    <location>
        <begin position="462"/>
        <end position="681"/>
    </location>
</feature>
<feature type="transmembrane region" description="Helical" evidence="2">
    <location>
        <begin position="283"/>
        <end position="301"/>
    </location>
</feature>
<reference evidence="5 6" key="1">
    <citation type="submission" date="2024-09" db="EMBL/GenBank/DDBJ databases">
        <title>Taxonomic and Genotyping Characterization of Leptospira Strains isolated from Multiple Sources in Colombia highlights the importance of intermediate species.</title>
        <authorList>
            <person name="Torres Higuera L."/>
            <person name="Rojas Tapias D."/>
            <person name="Jimenez Velasquez S."/>
            <person name="Renjifo Ibanez C."/>
        </authorList>
    </citation>
    <scope>NUCLEOTIDE SEQUENCE [LARGE SCALE GENOMIC DNA]</scope>
    <source>
        <strain evidence="5 6">Lep080</strain>
    </source>
</reference>
<evidence type="ECO:0000313" key="6">
    <source>
        <dbReference type="Proteomes" id="UP001580391"/>
    </source>
</evidence>
<dbReference type="InterPro" id="IPR001932">
    <property type="entry name" value="PPM-type_phosphatase-like_dom"/>
</dbReference>
<dbReference type="Proteomes" id="UP001580391">
    <property type="component" value="Unassembled WGS sequence"/>
</dbReference>
<feature type="transmembrane region" description="Helical" evidence="2">
    <location>
        <begin position="366"/>
        <end position="387"/>
    </location>
</feature>
<dbReference type="EMBL" id="JBHILJ010000001">
    <property type="protein sequence ID" value="MFB5735563.1"/>
    <property type="molecule type" value="Genomic_DNA"/>
</dbReference>
<dbReference type="Pfam" id="PF07228">
    <property type="entry name" value="SpoIIE"/>
    <property type="match status" value="1"/>
</dbReference>
<keyword evidence="2" id="KW-0812">Transmembrane</keyword>
<feature type="transmembrane region" description="Helical" evidence="2">
    <location>
        <begin position="215"/>
        <end position="241"/>
    </location>
</feature>
<accession>A0ABV5BJT0</accession>
<name>A0ABV5BJT0_9LEPT</name>
<dbReference type="SMART" id="SM00331">
    <property type="entry name" value="PP2C_SIG"/>
    <property type="match status" value="1"/>
</dbReference>
<feature type="transmembrane region" description="Helical" evidence="2">
    <location>
        <begin position="247"/>
        <end position="271"/>
    </location>
</feature>
<feature type="signal peptide" evidence="3">
    <location>
        <begin position="1"/>
        <end position="19"/>
    </location>
</feature>
<keyword evidence="6" id="KW-1185">Reference proteome</keyword>
<organism evidence="5 6">
    <name type="scientific">Leptospira wolffii</name>
    <dbReference type="NCBI Taxonomy" id="409998"/>
    <lineage>
        <taxon>Bacteria</taxon>
        <taxon>Pseudomonadati</taxon>
        <taxon>Spirochaetota</taxon>
        <taxon>Spirochaetia</taxon>
        <taxon>Leptospirales</taxon>
        <taxon>Leptospiraceae</taxon>
        <taxon>Leptospira</taxon>
    </lineage>
</organism>
<dbReference type="InterPro" id="IPR052016">
    <property type="entry name" value="Bact_Sigma-Reg"/>
</dbReference>
<feature type="transmembrane region" description="Helical" evidence="2">
    <location>
        <begin position="187"/>
        <end position="208"/>
    </location>
</feature>
<keyword evidence="3" id="KW-0732">Signal</keyword>
<dbReference type="InterPro" id="IPR011622">
    <property type="entry name" value="7TMR_DISM_rcpt_extracell_dom2"/>
</dbReference>
<dbReference type="PANTHER" id="PTHR43156">
    <property type="entry name" value="STAGE II SPORULATION PROTEIN E-RELATED"/>
    <property type="match status" value="1"/>
</dbReference>
<dbReference type="Gene3D" id="2.60.40.2380">
    <property type="match status" value="1"/>
</dbReference>
<evidence type="ECO:0000256" key="3">
    <source>
        <dbReference type="SAM" id="SignalP"/>
    </source>
</evidence>
<evidence type="ECO:0000259" key="4">
    <source>
        <dbReference type="SMART" id="SM00331"/>
    </source>
</evidence>
<dbReference type="InterPro" id="IPR036457">
    <property type="entry name" value="PPM-type-like_dom_sf"/>
</dbReference>
<evidence type="ECO:0000313" key="5">
    <source>
        <dbReference type="EMBL" id="MFB5735563.1"/>
    </source>
</evidence>
<dbReference type="Pfam" id="PF07695">
    <property type="entry name" value="7TMR-DISM_7TM"/>
    <property type="match status" value="1"/>
</dbReference>
<gene>
    <name evidence="5" type="ORF">ACE5IX_03540</name>
</gene>
<dbReference type="RefSeq" id="WP_375516598.1">
    <property type="nucleotide sequence ID" value="NZ_JBHILI010000001.1"/>
</dbReference>
<evidence type="ECO:0000256" key="1">
    <source>
        <dbReference type="ARBA" id="ARBA00022801"/>
    </source>
</evidence>
<evidence type="ECO:0000256" key="2">
    <source>
        <dbReference type="SAM" id="Phobius"/>
    </source>
</evidence>
<dbReference type="InterPro" id="IPR011623">
    <property type="entry name" value="7TMR_DISM_rcpt_extracell_dom1"/>
</dbReference>
<keyword evidence="2" id="KW-0472">Membrane</keyword>
<comment type="caution">
    <text evidence="5">The sequence shown here is derived from an EMBL/GenBank/DDBJ whole genome shotgun (WGS) entry which is preliminary data.</text>
</comment>
<dbReference type="SUPFAM" id="SSF81606">
    <property type="entry name" value="PP2C-like"/>
    <property type="match status" value="1"/>
</dbReference>
<dbReference type="PANTHER" id="PTHR43156:SF2">
    <property type="entry name" value="STAGE II SPORULATION PROTEIN E"/>
    <property type="match status" value="1"/>
</dbReference>
<dbReference type="Pfam" id="PF07696">
    <property type="entry name" value="7TMR-DISMED2"/>
    <property type="match status" value="1"/>
</dbReference>
<proteinExistence type="predicted"/>
<keyword evidence="1" id="KW-0378">Hydrolase</keyword>
<feature type="transmembrane region" description="Helical" evidence="2">
    <location>
        <begin position="336"/>
        <end position="354"/>
    </location>
</feature>